<evidence type="ECO:0000313" key="4">
    <source>
        <dbReference type="EMBL" id="PKG27302.1"/>
    </source>
</evidence>
<sequence>MRTKTFFIALILSISLILPYMVIANTDDDTASINKLDEISDEALQMVKLHRYDEAQRILNYFSNQFVVATGGNQILTSDELRAVTASHNEAVQAAASINMNHEDRLQSFTKFRLVMDTVSTSNQPLWAEMKNPIMSVLGEVKGAAEMGDIDAFHQNFNSFLALYDIIYPSIKLDIDSERIQQLDTRIKYVDQYRTQVLEDEEDSMQELETLAADMEEIFEEITEDEADPSLWWVIISTGSIIILTLSYVGWRKYKGGKKKENNPES</sequence>
<evidence type="ECO:0000256" key="1">
    <source>
        <dbReference type="SAM" id="Coils"/>
    </source>
</evidence>
<reference evidence="4 5" key="1">
    <citation type="journal article" date="2010" name="Int. J. Syst. Evol. Microbiol.">
        <title>Bacillus horneckiae sp. nov., isolated from a spacecraft-assembly clean room.</title>
        <authorList>
            <person name="Vaishampayan P."/>
            <person name="Probst A."/>
            <person name="Krishnamurthi S."/>
            <person name="Ghosh S."/>
            <person name="Osman S."/>
            <person name="McDowall A."/>
            <person name="Ruckmani A."/>
            <person name="Mayilraj S."/>
            <person name="Venkateswaran K."/>
        </authorList>
    </citation>
    <scope>NUCLEOTIDE SEQUENCE [LARGE SCALE GENOMIC DNA]</scope>
    <source>
        <strain evidence="5">1PO1SC</strain>
    </source>
</reference>
<name>A0A2N0ZCR9_9BACI</name>
<dbReference type="InterPro" id="IPR014231">
    <property type="entry name" value="Spore_YpjB"/>
</dbReference>
<feature type="transmembrane region" description="Helical" evidence="2">
    <location>
        <begin position="231"/>
        <end position="251"/>
    </location>
</feature>
<keyword evidence="2" id="KW-0812">Transmembrane</keyword>
<evidence type="ECO:0000256" key="3">
    <source>
        <dbReference type="SAM" id="SignalP"/>
    </source>
</evidence>
<protein>
    <submittedName>
        <fullName evidence="4">Sporulation protein YpjB</fullName>
    </submittedName>
</protein>
<comment type="caution">
    <text evidence="4">The sequence shown here is derived from an EMBL/GenBank/DDBJ whole genome shotgun (WGS) entry which is preliminary data.</text>
</comment>
<dbReference type="Proteomes" id="UP000233343">
    <property type="component" value="Unassembled WGS sequence"/>
</dbReference>
<keyword evidence="2" id="KW-1133">Transmembrane helix</keyword>
<evidence type="ECO:0000313" key="5">
    <source>
        <dbReference type="Proteomes" id="UP000233343"/>
    </source>
</evidence>
<keyword evidence="5" id="KW-1185">Reference proteome</keyword>
<dbReference type="Pfam" id="PF09577">
    <property type="entry name" value="Spore_YpjB"/>
    <property type="match status" value="1"/>
</dbReference>
<accession>A0A2N0ZCR9</accession>
<feature type="coiled-coil region" evidence="1">
    <location>
        <begin position="198"/>
        <end position="228"/>
    </location>
</feature>
<gene>
    <name evidence="4" type="primary">ypjB</name>
    <name evidence="4" type="ORF">CWS20_19270</name>
</gene>
<keyword evidence="3" id="KW-0732">Signal</keyword>
<feature type="chain" id="PRO_5014896906" evidence="3">
    <location>
        <begin position="25"/>
        <end position="266"/>
    </location>
</feature>
<proteinExistence type="predicted"/>
<keyword evidence="1" id="KW-0175">Coiled coil</keyword>
<feature type="signal peptide" evidence="3">
    <location>
        <begin position="1"/>
        <end position="24"/>
    </location>
</feature>
<dbReference type="EMBL" id="PISD01000046">
    <property type="protein sequence ID" value="PKG27302.1"/>
    <property type="molecule type" value="Genomic_DNA"/>
</dbReference>
<dbReference type="RefSeq" id="WP_066200545.1">
    <property type="nucleotide sequence ID" value="NZ_JAFDQP010000009.1"/>
</dbReference>
<dbReference type="AlphaFoldDB" id="A0A2N0ZCR9"/>
<keyword evidence="2" id="KW-0472">Membrane</keyword>
<evidence type="ECO:0000256" key="2">
    <source>
        <dbReference type="SAM" id="Phobius"/>
    </source>
</evidence>
<dbReference type="NCBIfam" id="TIGR02878">
    <property type="entry name" value="spore_ypjB"/>
    <property type="match status" value="1"/>
</dbReference>
<organism evidence="4 5">
    <name type="scientific">Cytobacillus horneckiae</name>
    <dbReference type="NCBI Taxonomy" id="549687"/>
    <lineage>
        <taxon>Bacteria</taxon>
        <taxon>Bacillati</taxon>
        <taxon>Bacillota</taxon>
        <taxon>Bacilli</taxon>
        <taxon>Bacillales</taxon>
        <taxon>Bacillaceae</taxon>
        <taxon>Cytobacillus</taxon>
    </lineage>
</organism>